<dbReference type="AlphaFoldDB" id="A0A6G1DIK4"/>
<dbReference type="EMBL" id="SPHZ02000006">
    <property type="protein sequence ID" value="KAF0912249.1"/>
    <property type="molecule type" value="Genomic_DNA"/>
</dbReference>
<keyword evidence="2" id="KW-1185">Reference proteome</keyword>
<protein>
    <submittedName>
        <fullName evidence="1">Uncharacterized protein</fullName>
    </submittedName>
</protein>
<proteinExistence type="predicted"/>
<comment type="caution">
    <text evidence="1">The sequence shown here is derived from an EMBL/GenBank/DDBJ whole genome shotgun (WGS) entry which is preliminary data.</text>
</comment>
<evidence type="ECO:0000313" key="2">
    <source>
        <dbReference type="Proteomes" id="UP000479710"/>
    </source>
</evidence>
<reference evidence="1 2" key="1">
    <citation type="submission" date="2019-11" db="EMBL/GenBank/DDBJ databases">
        <title>Whole genome sequence of Oryza granulata.</title>
        <authorList>
            <person name="Li W."/>
        </authorList>
    </citation>
    <scope>NUCLEOTIDE SEQUENCE [LARGE SCALE GENOMIC DNA]</scope>
    <source>
        <strain evidence="2">cv. Menghai</strain>
        <tissue evidence="1">Leaf</tissue>
    </source>
</reference>
<sequence>MSLGYKSWEFHGERNSFANCDLYDEVEDGGKSGEDDDISDLLRDLACGLEDRGDFEDEDSREQANEDLEALEKLVNDSGQELYPGCRKYSKLRFIEEKWKVREEGGKGGGTDKSARGKRKQEEFTFDIHEFL</sequence>
<accession>A0A6G1DIK4</accession>
<evidence type="ECO:0000313" key="1">
    <source>
        <dbReference type="EMBL" id="KAF0912249.1"/>
    </source>
</evidence>
<name>A0A6G1DIK4_9ORYZ</name>
<organism evidence="1 2">
    <name type="scientific">Oryza meyeriana var. granulata</name>
    <dbReference type="NCBI Taxonomy" id="110450"/>
    <lineage>
        <taxon>Eukaryota</taxon>
        <taxon>Viridiplantae</taxon>
        <taxon>Streptophyta</taxon>
        <taxon>Embryophyta</taxon>
        <taxon>Tracheophyta</taxon>
        <taxon>Spermatophyta</taxon>
        <taxon>Magnoliopsida</taxon>
        <taxon>Liliopsida</taxon>
        <taxon>Poales</taxon>
        <taxon>Poaceae</taxon>
        <taxon>BOP clade</taxon>
        <taxon>Oryzoideae</taxon>
        <taxon>Oryzeae</taxon>
        <taxon>Oryzinae</taxon>
        <taxon>Oryza</taxon>
        <taxon>Oryza meyeriana</taxon>
    </lineage>
</organism>
<gene>
    <name evidence="1" type="ORF">E2562_013201</name>
</gene>
<dbReference type="OrthoDB" id="629391at2759"/>
<dbReference type="Proteomes" id="UP000479710">
    <property type="component" value="Unassembled WGS sequence"/>
</dbReference>